<dbReference type="FunCoup" id="E3IVD5">
    <property type="interactions" value="1"/>
</dbReference>
<evidence type="ECO:0000259" key="1">
    <source>
        <dbReference type="PROSITE" id="PS50995"/>
    </source>
</evidence>
<evidence type="ECO:0000313" key="3">
    <source>
        <dbReference type="Proteomes" id="UP000002484"/>
    </source>
</evidence>
<dbReference type="STRING" id="298654.FraEuI1c_3287"/>
<dbReference type="Pfam" id="PF01047">
    <property type="entry name" value="MarR"/>
    <property type="match status" value="1"/>
</dbReference>
<dbReference type="SUPFAM" id="SSF46785">
    <property type="entry name" value="Winged helix' DNA-binding domain"/>
    <property type="match status" value="1"/>
</dbReference>
<dbReference type="EMBL" id="CP002299">
    <property type="protein sequence ID" value="ADP81299.1"/>
    <property type="molecule type" value="Genomic_DNA"/>
</dbReference>
<dbReference type="PANTHER" id="PTHR33164:SF94">
    <property type="entry name" value="TRANSCRIPTIONAL REGULATORY PROTEIN-RELATED"/>
    <property type="match status" value="1"/>
</dbReference>
<dbReference type="OrthoDB" id="4462574at2"/>
<gene>
    <name evidence="2" type="ordered locus">FraEuI1c_3287</name>
</gene>
<dbReference type="HOGENOM" id="CLU_083287_22_1_11"/>
<dbReference type="PROSITE" id="PS50995">
    <property type="entry name" value="HTH_MARR_2"/>
    <property type="match status" value="1"/>
</dbReference>
<proteinExistence type="predicted"/>
<dbReference type="InParanoid" id="E3IVD5"/>
<reference evidence="2 3" key="1">
    <citation type="submission" date="2010-10" db="EMBL/GenBank/DDBJ databases">
        <title>Complete sequence of Frankia sp. EuI1c.</title>
        <authorList>
            <consortium name="US DOE Joint Genome Institute"/>
            <person name="Lucas S."/>
            <person name="Copeland A."/>
            <person name="Lapidus A."/>
            <person name="Cheng J.-F."/>
            <person name="Bruce D."/>
            <person name="Goodwin L."/>
            <person name="Pitluck S."/>
            <person name="Chertkov O."/>
            <person name="Detter J.C."/>
            <person name="Han C."/>
            <person name="Tapia R."/>
            <person name="Land M."/>
            <person name="Hauser L."/>
            <person name="Jeffries C."/>
            <person name="Kyrpides N."/>
            <person name="Ivanova N."/>
            <person name="Mikhailova N."/>
            <person name="Beauchemin N."/>
            <person name="Sen A."/>
            <person name="Sur S.A."/>
            <person name="Gtari M."/>
            <person name="Wall L."/>
            <person name="Tisa L."/>
            <person name="Woyke T."/>
        </authorList>
    </citation>
    <scope>NUCLEOTIDE SEQUENCE [LARGE SCALE GENOMIC DNA]</scope>
    <source>
        <strain evidence="3">DSM 45817 / CECT 9037 / EuI1c</strain>
    </source>
</reference>
<accession>E3IVD5</accession>
<feature type="domain" description="HTH marR-type" evidence="1">
    <location>
        <begin position="13"/>
        <end position="147"/>
    </location>
</feature>
<dbReference type="AlphaFoldDB" id="E3IVD5"/>
<organism evidence="2 3">
    <name type="scientific">Pseudofrankia inefficax (strain DSM 45817 / CECT 9037 / DDB 130130 / EuI1c)</name>
    <name type="common">Frankia inefficax</name>
    <dbReference type="NCBI Taxonomy" id="298654"/>
    <lineage>
        <taxon>Bacteria</taxon>
        <taxon>Bacillati</taxon>
        <taxon>Actinomycetota</taxon>
        <taxon>Actinomycetes</taxon>
        <taxon>Frankiales</taxon>
        <taxon>Frankiaceae</taxon>
        <taxon>Pseudofrankia</taxon>
    </lineage>
</organism>
<dbReference type="eggNOG" id="COG1846">
    <property type="taxonomic scope" value="Bacteria"/>
</dbReference>
<dbReference type="InterPro" id="IPR036388">
    <property type="entry name" value="WH-like_DNA-bd_sf"/>
</dbReference>
<sequence>MKRTGGAPGRIEPPEDVAALEQLTRALVGITLASLDALDGALTVPRFRALLTLDALGRVPSSALAAELGMVASSVTRLVDRLQASGHVARGADPANRSVVTVEVTDAGRDLVTAVLNRRHALLEAVLDRMEPDQREDVRRAARAVTQRAAQTSVAAATSPLPL</sequence>
<dbReference type="Gene3D" id="1.10.10.10">
    <property type="entry name" value="Winged helix-like DNA-binding domain superfamily/Winged helix DNA-binding domain"/>
    <property type="match status" value="1"/>
</dbReference>
<dbReference type="GO" id="GO:0006950">
    <property type="term" value="P:response to stress"/>
    <property type="evidence" value="ECO:0007669"/>
    <property type="project" value="TreeGrafter"/>
</dbReference>
<dbReference type="GO" id="GO:0003700">
    <property type="term" value="F:DNA-binding transcription factor activity"/>
    <property type="evidence" value="ECO:0007669"/>
    <property type="project" value="InterPro"/>
</dbReference>
<dbReference type="InterPro" id="IPR039422">
    <property type="entry name" value="MarR/SlyA-like"/>
</dbReference>
<name>E3IVD5_PSEI1</name>
<dbReference type="PANTHER" id="PTHR33164">
    <property type="entry name" value="TRANSCRIPTIONAL REGULATOR, MARR FAMILY"/>
    <property type="match status" value="1"/>
</dbReference>
<evidence type="ECO:0000313" key="2">
    <source>
        <dbReference type="EMBL" id="ADP81299.1"/>
    </source>
</evidence>
<dbReference type="KEGG" id="fri:FraEuI1c_3287"/>
<dbReference type="InterPro" id="IPR000835">
    <property type="entry name" value="HTH_MarR-typ"/>
</dbReference>
<dbReference type="InterPro" id="IPR036390">
    <property type="entry name" value="WH_DNA-bd_sf"/>
</dbReference>
<dbReference type="RefSeq" id="WP_013424417.1">
    <property type="nucleotide sequence ID" value="NC_014666.1"/>
</dbReference>
<protein>
    <submittedName>
        <fullName evidence="2">Regulatory protein MarR</fullName>
    </submittedName>
</protein>
<dbReference type="Proteomes" id="UP000002484">
    <property type="component" value="Chromosome"/>
</dbReference>
<keyword evidence="3" id="KW-1185">Reference proteome</keyword>
<dbReference type="SMART" id="SM00347">
    <property type="entry name" value="HTH_MARR"/>
    <property type="match status" value="1"/>
</dbReference>